<evidence type="ECO:0000313" key="1">
    <source>
        <dbReference type="EMBL" id="PCH38812.1"/>
    </source>
</evidence>
<organism evidence="1 2">
    <name type="scientific">Wolfiporia cocos (strain MD-104)</name>
    <name type="common">Brown rot fungus</name>
    <dbReference type="NCBI Taxonomy" id="742152"/>
    <lineage>
        <taxon>Eukaryota</taxon>
        <taxon>Fungi</taxon>
        <taxon>Dikarya</taxon>
        <taxon>Basidiomycota</taxon>
        <taxon>Agaricomycotina</taxon>
        <taxon>Agaricomycetes</taxon>
        <taxon>Polyporales</taxon>
        <taxon>Phaeolaceae</taxon>
        <taxon>Wolfiporia</taxon>
    </lineage>
</organism>
<name>A0A2H3J981_WOLCO</name>
<sequence>ETRRHITCLQTDAVAAAVLRSSGDVFASLSQTSRSKRCTEDASVHATLRIGLRHTRTRPSRHHCCKYVEPRATRTHPAVSSCATAHSQRPLSNARSNCDLTVVALTKFPRVASPVVRFCG</sequence>
<proteinExistence type="predicted"/>
<dbReference type="EMBL" id="KB467943">
    <property type="protein sequence ID" value="PCH38812.1"/>
    <property type="molecule type" value="Genomic_DNA"/>
</dbReference>
<keyword evidence="2" id="KW-1185">Reference proteome</keyword>
<gene>
    <name evidence="1" type="ORF">WOLCODRAFT_140964</name>
</gene>
<accession>A0A2H3J981</accession>
<feature type="non-terminal residue" evidence="1">
    <location>
        <position position="1"/>
    </location>
</feature>
<dbReference type="Proteomes" id="UP000218811">
    <property type="component" value="Unassembled WGS sequence"/>
</dbReference>
<dbReference type="AlphaFoldDB" id="A0A2H3J981"/>
<evidence type="ECO:0000313" key="2">
    <source>
        <dbReference type="Proteomes" id="UP000218811"/>
    </source>
</evidence>
<protein>
    <submittedName>
        <fullName evidence="1">Uncharacterized protein</fullName>
    </submittedName>
</protein>
<reference evidence="1 2" key="1">
    <citation type="journal article" date="2012" name="Science">
        <title>The Paleozoic origin of enzymatic lignin decomposition reconstructed from 31 fungal genomes.</title>
        <authorList>
            <person name="Floudas D."/>
            <person name="Binder M."/>
            <person name="Riley R."/>
            <person name="Barry K."/>
            <person name="Blanchette R.A."/>
            <person name="Henrissat B."/>
            <person name="Martinez A.T."/>
            <person name="Otillar R."/>
            <person name="Spatafora J.W."/>
            <person name="Yadav J.S."/>
            <person name="Aerts A."/>
            <person name="Benoit I."/>
            <person name="Boyd A."/>
            <person name="Carlson A."/>
            <person name="Copeland A."/>
            <person name="Coutinho P.M."/>
            <person name="de Vries R.P."/>
            <person name="Ferreira P."/>
            <person name="Findley K."/>
            <person name="Foster B."/>
            <person name="Gaskell J."/>
            <person name="Glotzer D."/>
            <person name="Gorecki P."/>
            <person name="Heitman J."/>
            <person name="Hesse C."/>
            <person name="Hori C."/>
            <person name="Igarashi K."/>
            <person name="Jurgens J.A."/>
            <person name="Kallen N."/>
            <person name="Kersten P."/>
            <person name="Kohler A."/>
            <person name="Kuees U."/>
            <person name="Kumar T.K.A."/>
            <person name="Kuo A."/>
            <person name="LaButti K."/>
            <person name="Larrondo L.F."/>
            <person name="Lindquist E."/>
            <person name="Ling A."/>
            <person name="Lombard V."/>
            <person name="Lucas S."/>
            <person name="Lundell T."/>
            <person name="Martin R."/>
            <person name="McLaughlin D.J."/>
            <person name="Morgenstern I."/>
            <person name="Morin E."/>
            <person name="Murat C."/>
            <person name="Nagy L.G."/>
            <person name="Nolan M."/>
            <person name="Ohm R.A."/>
            <person name="Patyshakuliyeva A."/>
            <person name="Rokas A."/>
            <person name="Ruiz-Duenas F.J."/>
            <person name="Sabat G."/>
            <person name="Salamov A."/>
            <person name="Samejima M."/>
            <person name="Schmutz J."/>
            <person name="Slot J.C."/>
            <person name="St John F."/>
            <person name="Stenlid J."/>
            <person name="Sun H."/>
            <person name="Sun S."/>
            <person name="Syed K."/>
            <person name="Tsang A."/>
            <person name="Wiebenga A."/>
            <person name="Young D."/>
            <person name="Pisabarro A."/>
            <person name="Eastwood D.C."/>
            <person name="Martin F."/>
            <person name="Cullen D."/>
            <person name="Grigoriev I.V."/>
            <person name="Hibbett D.S."/>
        </authorList>
    </citation>
    <scope>NUCLEOTIDE SEQUENCE [LARGE SCALE GENOMIC DNA]</scope>
    <source>
        <strain evidence="1 2">MD-104</strain>
    </source>
</reference>